<evidence type="ECO:0008006" key="3">
    <source>
        <dbReference type="Google" id="ProtNLM"/>
    </source>
</evidence>
<dbReference type="Proteomes" id="UP000019331">
    <property type="component" value="Chromosome"/>
</dbReference>
<name>A0ABM5PIM8_BORPR</name>
<dbReference type="RefSeq" id="WP_025375800.1">
    <property type="nucleotide sequence ID" value="NZ_CP005851.2"/>
</dbReference>
<dbReference type="EMBL" id="CP005851">
    <property type="protein sequence ID" value="AHH09099.1"/>
    <property type="molecule type" value="Genomic_DNA"/>
</dbReference>
<protein>
    <recommendedName>
        <fullName evidence="3">SH3b domain-containing protein</fullName>
    </recommendedName>
</protein>
<dbReference type="Gene3D" id="2.30.30.40">
    <property type="entry name" value="SH3 Domains"/>
    <property type="match status" value="1"/>
</dbReference>
<sequence>MKIKLLSLISIMFLTCSKKLEIPLINKFNLPKSSILGFSRKVGIITKNYAILNNVTKTDNTNYNYLTIIRKDEIVKIEKIMQNTEKHGIKGKWILATYKGKKGYIFSKDINIIDNIIIIE</sequence>
<gene>
    <name evidence="1" type="ORF">BPA_0135100</name>
</gene>
<accession>A0ABM5PIM8</accession>
<reference evidence="1" key="1">
    <citation type="submission" date="2016-10" db="EMBL/GenBank/DDBJ databases">
        <title>Comparative Genomics of Relapsing Fever Spirochetes.</title>
        <authorList>
            <person name="Schwan T.G."/>
            <person name="Raffel S.J."/>
            <person name="Porcella S.F."/>
            <person name="Martens C.A."/>
            <person name="Bruno D.P."/>
            <person name="Ricklefs S.M."/>
            <person name="Barbian K.B."/>
        </authorList>
    </citation>
    <scope>NUCLEOTIDE SEQUENCE</scope>
    <source>
        <strain evidence="1">SLO</strain>
    </source>
</reference>
<evidence type="ECO:0000313" key="2">
    <source>
        <dbReference type="Proteomes" id="UP000019331"/>
    </source>
</evidence>
<evidence type="ECO:0000313" key="1">
    <source>
        <dbReference type="EMBL" id="AHH09099.1"/>
    </source>
</evidence>
<keyword evidence="2" id="KW-1185">Reference proteome</keyword>
<organism evidence="1 2">
    <name type="scientific">Borrelia parkeri SLO</name>
    <dbReference type="NCBI Taxonomy" id="1313294"/>
    <lineage>
        <taxon>Bacteria</taxon>
        <taxon>Pseudomonadati</taxon>
        <taxon>Spirochaetota</taxon>
        <taxon>Spirochaetia</taxon>
        <taxon>Spirochaetales</taxon>
        <taxon>Borreliaceae</taxon>
        <taxon>Borrelia</taxon>
    </lineage>
</organism>
<proteinExistence type="predicted"/>